<gene>
    <name evidence="1" type="ORF">KCMC57_07110</name>
</gene>
<dbReference type="AlphaFoldDB" id="A0AB33JX87"/>
<dbReference type="Pfam" id="PF19458">
    <property type="entry name" value="DUF5995"/>
    <property type="match status" value="1"/>
</dbReference>
<dbReference type="EMBL" id="AP035881">
    <property type="protein sequence ID" value="BFP44343.1"/>
    <property type="molecule type" value="Genomic_DNA"/>
</dbReference>
<proteinExistence type="predicted"/>
<dbReference type="RefSeq" id="WP_407986945.1">
    <property type="nucleotide sequence ID" value="NZ_AP035881.2"/>
</dbReference>
<name>A0AB33JX87_9ACTN</name>
<evidence type="ECO:0000313" key="1">
    <source>
        <dbReference type="EMBL" id="BFP44343.1"/>
    </source>
</evidence>
<accession>A0AB33JX87</accession>
<dbReference type="InterPro" id="IPR046037">
    <property type="entry name" value="DUF5995"/>
</dbReference>
<protein>
    <submittedName>
        <fullName evidence="1">DUF5995 family protein</fullName>
    </submittedName>
</protein>
<sequence>MTISEIPTVDQVIERMRQVQATLPPGDGVGVFNGMYLTVTELVQQRLTAGYFDDPAAMARLDAIFAGRWLAAVDADARGARPTTCWRPLFELRGHRGIHLLQFALAGMNAHIEHDLPLSVVDLCRELGREPAAFEADYLRINALLAQVEDQVRDELLPGPEVLDLADPLLHVIGVWSIDRAREAAWSTTATLWELREIPFVRDAMAATLSSSVGMVSRALLTPLNGTGGRGEPRATTAG</sequence>
<reference evidence="1" key="1">
    <citation type="submission" date="2024-07" db="EMBL/GenBank/DDBJ databases">
        <title>Complete genome sequences of cellulolytic bacteria, Kitasatospora sp. CMC57 and Streptomyces sp. CMC78, isolated from Japanese agricultural soil.</title>
        <authorList>
            <person name="Hashimoto T."/>
            <person name="Ito M."/>
            <person name="Iwamoto M."/>
            <person name="Fukahori D."/>
            <person name="Shoda T."/>
            <person name="Sakoda M."/>
            <person name="Morohoshi T."/>
            <person name="Mitsuboshi M."/>
            <person name="Nishizawa T."/>
        </authorList>
    </citation>
    <scope>NUCLEOTIDE SEQUENCE</scope>
    <source>
        <strain evidence="1">CMC57</strain>
    </source>
</reference>
<organism evidence="1">
    <name type="scientific">Kitasatospora sp. CMC57</name>
    <dbReference type="NCBI Taxonomy" id="3231513"/>
    <lineage>
        <taxon>Bacteria</taxon>
        <taxon>Bacillati</taxon>
        <taxon>Actinomycetota</taxon>
        <taxon>Actinomycetes</taxon>
        <taxon>Kitasatosporales</taxon>
        <taxon>Streptomycetaceae</taxon>
        <taxon>Kitasatospora</taxon>
    </lineage>
</organism>